<feature type="transmembrane region" description="Helical" evidence="1">
    <location>
        <begin position="135"/>
        <end position="160"/>
    </location>
</feature>
<dbReference type="EMBL" id="BSFK01000009">
    <property type="protein sequence ID" value="GLK76506.1"/>
    <property type="molecule type" value="Genomic_DNA"/>
</dbReference>
<dbReference type="AlphaFoldDB" id="A0A9W6JHG4"/>
<sequence length="164" mass="17346">MTAVAFLAPAREPTARAIDRRKIVRTSSDVARPLADAPRLPATRIHPLAIWTPLAAYSWLILAACVTFAGGETSLVLAFVVLISVMFLGGMALPAFMGRNMEPEREQDRSFSAFWNGETDIATGRISGRAAFWQIGSLAIALAIGGTAILVVAHMAAVAAGPTI</sequence>
<evidence type="ECO:0000256" key="1">
    <source>
        <dbReference type="SAM" id="Phobius"/>
    </source>
</evidence>
<keyword evidence="1" id="KW-1133">Transmembrane helix</keyword>
<reference evidence="2" key="1">
    <citation type="journal article" date="2014" name="Int. J. Syst. Evol. Microbiol.">
        <title>Complete genome sequence of Corynebacterium casei LMG S-19264T (=DSM 44701T), isolated from a smear-ripened cheese.</title>
        <authorList>
            <consortium name="US DOE Joint Genome Institute (JGI-PGF)"/>
            <person name="Walter F."/>
            <person name="Albersmeier A."/>
            <person name="Kalinowski J."/>
            <person name="Ruckert C."/>
        </authorList>
    </citation>
    <scope>NUCLEOTIDE SEQUENCE</scope>
    <source>
        <strain evidence="2">VKM B-2555</strain>
    </source>
</reference>
<proteinExistence type="predicted"/>
<evidence type="ECO:0000313" key="3">
    <source>
        <dbReference type="Proteomes" id="UP001143364"/>
    </source>
</evidence>
<comment type="caution">
    <text evidence="2">The sequence shown here is derived from an EMBL/GenBank/DDBJ whole genome shotgun (WGS) entry which is preliminary data.</text>
</comment>
<name>A0A9W6JHG4_9HYPH</name>
<feature type="transmembrane region" description="Helical" evidence="1">
    <location>
        <begin position="48"/>
        <end position="69"/>
    </location>
</feature>
<feature type="transmembrane region" description="Helical" evidence="1">
    <location>
        <begin position="75"/>
        <end position="96"/>
    </location>
</feature>
<keyword evidence="3" id="KW-1185">Reference proteome</keyword>
<evidence type="ECO:0000313" key="2">
    <source>
        <dbReference type="EMBL" id="GLK76506.1"/>
    </source>
</evidence>
<keyword evidence="1" id="KW-0812">Transmembrane</keyword>
<gene>
    <name evidence="2" type="ORF">GCM10008171_17600</name>
</gene>
<keyword evidence="1" id="KW-0472">Membrane</keyword>
<accession>A0A9W6JHG4</accession>
<reference evidence="2" key="2">
    <citation type="submission" date="2023-01" db="EMBL/GenBank/DDBJ databases">
        <authorList>
            <person name="Sun Q."/>
            <person name="Evtushenko L."/>
        </authorList>
    </citation>
    <scope>NUCLEOTIDE SEQUENCE</scope>
    <source>
        <strain evidence="2">VKM B-2555</strain>
    </source>
</reference>
<organism evidence="2 3">
    <name type="scientific">Methylopila jiangsuensis</name>
    <dbReference type="NCBI Taxonomy" id="586230"/>
    <lineage>
        <taxon>Bacteria</taxon>
        <taxon>Pseudomonadati</taxon>
        <taxon>Pseudomonadota</taxon>
        <taxon>Alphaproteobacteria</taxon>
        <taxon>Hyphomicrobiales</taxon>
        <taxon>Methylopilaceae</taxon>
        <taxon>Methylopila</taxon>
    </lineage>
</organism>
<dbReference type="Proteomes" id="UP001143364">
    <property type="component" value="Unassembled WGS sequence"/>
</dbReference>
<protein>
    <submittedName>
        <fullName evidence="2">Uncharacterized protein</fullName>
    </submittedName>
</protein>
<dbReference type="RefSeq" id="WP_271204385.1">
    <property type="nucleotide sequence ID" value="NZ_BSFK01000009.1"/>
</dbReference>